<gene>
    <name evidence="1" type="ORF">CEXT_336221</name>
</gene>
<protein>
    <submittedName>
        <fullName evidence="1">Uncharacterized protein</fullName>
    </submittedName>
</protein>
<dbReference type="Proteomes" id="UP001054945">
    <property type="component" value="Unassembled WGS sequence"/>
</dbReference>
<dbReference type="AlphaFoldDB" id="A0AAV4Q5G2"/>
<accession>A0AAV4Q5G2</accession>
<comment type="caution">
    <text evidence="1">The sequence shown here is derived from an EMBL/GenBank/DDBJ whole genome shotgun (WGS) entry which is preliminary data.</text>
</comment>
<keyword evidence="2" id="KW-1185">Reference proteome</keyword>
<reference evidence="1 2" key="1">
    <citation type="submission" date="2021-06" db="EMBL/GenBank/DDBJ databases">
        <title>Caerostris extrusa draft genome.</title>
        <authorList>
            <person name="Kono N."/>
            <person name="Arakawa K."/>
        </authorList>
    </citation>
    <scope>NUCLEOTIDE SEQUENCE [LARGE SCALE GENOMIC DNA]</scope>
</reference>
<evidence type="ECO:0000313" key="1">
    <source>
        <dbReference type="EMBL" id="GIY02673.1"/>
    </source>
</evidence>
<proteinExistence type="predicted"/>
<evidence type="ECO:0000313" key="2">
    <source>
        <dbReference type="Proteomes" id="UP001054945"/>
    </source>
</evidence>
<organism evidence="1 2">
    <name type="scientific">Caerostris extrusa</name>
    <name type="common">Bark spider</name>
    <name type="synonym">Caerostris bankana</name>
    <dbReference type="NCBI Taxonomy" id="172846"/>
    <lineage>
        <taxon>Eukaryota</taxon>
        <taxon>Metazoa</taxon>
        <taxon>Ecdysozoa</taxon>
        <taxon>Arthropoda</taxon>
        <taxon>Chelicerata</taxon>
        <taxon>Arachnida</taxon>
        <taxon>Araneae</taxon>
        <taxon>Araneomorphae</taxon>
        <taxon>Entelegynae</taxon>
        <taxon>Araneoidea</taxon>
        <taxon>Araneidae</taxon>
        <taxon>Caerostris</taxon>
    </lineage>
</organism>
<sequence>MTSTWDDRNPIQMYSHNPWPNRRRRLMRHELCECHSLCEIPYHKAIGNSGCNSFINTSRDVPIGNESSFSIESVSISVTRMTKFALDVTDVNAILQRALSWTSYWINPKWANW</sequence>
<dbReference type="EMBL" id="BPLR01005480">
    <property type="protein sequence ID" value="GIY02673.1"/>
    <property type="molecule type" value="Genomic_DNA"/>
</dbReference>
<name>A0AAV4Q5G2_CAEEX</name>